<evidence type="ECO:0000259" key="3">
    <source>
        <dbReference type="Pfam" id="PF00291"/>
    </source>
</evidence>
<dbReference type="EMBL" id="LJYF01000001">
    <property type="protein sequence ID" value="KRQ02927.1"/>
    <property type="molecule type" value="Genomic_DNA"/>
</dbReference>
<evidence type="ECO:0000256" key="2">
    <source>
        <dbReference type="ARBA" id="ARBA00022898"/>
    </source>
</evidence>
<comment type="caution">
    <text evidence="4">The sequence shown here is derived from an EMBL/GenBank/DDBJ whole genome shotgun (WGS) entry which is preliminary data.</text>
</comment>
<sequence>MSAGQHWGRFEGFLPVSAAEIVSLGEGITPLVRAERIADSVKCPQLFFKEESRNPTWSHKDRFSCVAVSHARKIGARTIATASTGNAGASLAAYAAKAGLPCVVLTSQAASGLMTEQIKRYGAMVVPLPEGSQRWPVLEEGVRRLGWYATSPFVAPVIGSHPVGIEGYKTIAYEIFEQLGGKVPEWIVVPTAYGDVLAGVFRGFKDLVDLGLAARTPKFVAAEIYGSLARSLVQEGDRVASVERDHDTRAISIWCLQSSFQALQALRDSGGQAVRIGDSGLLDVQNELARTEGILGELSSITALAAVREMSRRGDIKSEDTVVCVLTASGMKDLDLTTVSEGRAHRLEGTLSSALSYLAEAYGYSPKA</sequence>
<dbReference type="GO" id="GO:1901605">
    <property type="term" value="P:alpha-amino acid metabolic process"/>
    <property type="evidence" value="ECO:0007669"/>
    <property type="project" value="UniProtKB-ARBA"/>
</dbReference>
<evidence type="ECO:0000313" key="4">
    <source>
        <dbReference type="EMBL" id="KRQ02927.1"/>
    </source>
</evidence>
<dbReference type="Proteomes" id="UP000051380">
    <property type="component" value="Unassembled WGS sequence"/>
</dbReference>
<dbReference type="InterPro" id="IPR001926">
    <property type="entry name" value="TrpB-like_PALP"/>
</dbReference>
<dbReference type="Pfam" id="PF00291">
    <property type="entry name" value="PALP"/>
    <property type="match status" value="1"/>
</dbReference>
<evidence type="ECO:0000313" key="5">
    <source>
        <dbReference type="Proteomes" id="UP000051380"/>
    </source>
</evidence>
<reference evidence="4 5" key="1">
    <citation type="submission" date="2015-09" db="EMBL/GenBank/DDBJ databases">
        <title>Draft Genome Sequence of the Strain BR 3267 (Bradyrhizobium yuanmingense) recommended as inoculant for cowpea in Brazil.</title>
        <authorList>
            <person name="Simoes-Araujo J.L."/>
            <person name="Zilli J.E."/>
        </authorList>
    </citation>
    <scope>NUCLEOTIDE SEQUENCE [LARGE SCALE GENOMIC DNA]</scope>
    <source>
        <strain evidence="4 5">BR3267</strain>
    </source>
</reference>
<comment type="cofactor">
    <cofactor evidence="1">
        <name>pyridoxal 5'-phosphate</name>
        <dbReference type="ChEBI" id="CHEBI:597326"/>
    </cofactor>
</comment>
<protein>
    <recommendedName>
        <fullName evidence="3">Tryptophan synthase beta chain-like PALP domain-containing protein</fullName>
    </recommendedName>
</protein>
<dbReference type="SUPFAM" id="SSF53686">
    <property type="entry name" value="Tryptophan synthase beta subunit-like PLP-dependent enzymes"/>
    <property type="match status" value="1"/>
</dbReference>
<dbReference type="Gene3D" id="3.40.50.1100">
    <property type="match status" value="2"/>
</dbReference>
<organism evidence="4 5">
    <name type="scientific">Bradyrhizobium yuanmingense</name>
    <dbReference type="NCBI Taxonomy" id="108015"/>
    <lineage>
        <taxon>Bacteria</taxon>
        <taxon>Pseudomonadati</taxon>
        <taxon>Pseudomonadota</taxon>
        <taxon>Alphaproteobacteria</taxon>
        <taxon>Hyphomicrobiales</taxon>
        <taxon>Nitrobacteraceae</taxon>
        <taxon>Bradyrhizobium</taxon>
    </lineage>
</organism>
<dbReference type="InterPro" id="IPR036052">
    <property type="entry name" value="TrpB-like_PALP_sf"/>
</dbReference>
<dbReference type="PANTHER" id="PTHR10314">
    <property type="entry name" value="CYSTATHIONINE BETA-SYNTHASE"/>
    <property type="match status" value="1"/>
</dbReference>
<dbReference type="InterPro" id="IPR050214">
    <property type="entry name" value="Cys_Synth/Cystath_Beta-Synth"/>
</dbReference>
<gene>
    <name evidence="4" type="ORF">AOQ72_05475</name>
</gene>
<keyword evidence="2" id="KW-0663">Pyridoxal phosphate</keyword>
<name>A0A0R3D8K7_9BRAD</name>
<dbReference type="AlphaFoldDB" id="A0A0R3D8K7"/>
<feature type="domain" description="Tryptophan synthase beta chain-like PALP" evidence="3">
    <location>
        <begin position="22"/>
        <end position="327"/>
    </location>
</feature>
<accession>A0A0R3D8K7</accession>
<proteinExistence type="predicted"/>
<evidence type="ECO:0000256" key="1">
    <source>
        <dbReference type="ARBA" id="ARBA00001933"/>
    </source>
</evidence>